<dbReference type="InterPro" id="IPR015943">
    <property type="entry name" value="WD40/YVTN_repeat-like_dom_sf"/>
</dbReference>
<dbReference type="Gene3D" id="2.130.10.10">
    <property type="entry name" value="YVTN repeat-like/Quinoprotein amine dehydrogenase"/>
    <property type="match status" value="5"/>
</dbReference>
<evidence type="ECO:0000313" key="5">
    <source>
        <dbReference type="Proteomes" id="UP000663827"/>
    </source>
</evidence>
<feature type="repeat" description="WD" evidence="3">
    <location>
        <begin position="595"/>
        <end position="636"/>
    </location>
</feature>
<dbReference type="PROSITE" id="PS50082">
    <property type="entry name" value="WD_REPEATS_2"/>
    <property type="match status" value="12"/>
</dbReference>
<dbReference type="InterPro" id="IPR020472">
    <property type="entry name" value="WD40_PAC1"/>
</dbReference>
<feature type="repeat" description="WD" evidence="3">
    <location>
        <begin position="725"/>
        <end position="766"/>
    </location>
</feature>
<feature type="repeat" description="WD" evidence="3">
    <location>
        <begin position="431"/>
        <end position="456"/>
    </location>
</feature>
<feature type="repeat" description="WD" evidence="3">
    <location>
        <begin position="768"/>
        <end position="809"/>
    </location>
</feature>
<feature type="repeat" description="WD" evidence="3">
    <location>
        <begin position="902"/>
        <end position="932"/>
    </location>
</feature>
<dbReference type="CDD" id="cd00200">
    <property type="entry name" value="WD40"/>
    <property type="match status" value="2"/>
</dbReference>
<gene>
    <name evidence="4" type="ORF">RDB_LOCUS180249</name>
</gene>
<dbReference type="SUPFAM" id="SSF50978">
    <property type="entry name" value="WD40 repeat-like"/>
    <property type="match status" value="2"/>
</dbReference>
<feature type="repeat" description="WD" evidence="3">
    <location>
        <begin position="859"/>
        <end position="900"/>
    </location>
</feature>
<dbReference type="PANTHER" id="PTHR22847:SF637">
    <property type="entry name" value="WD REPEAT DOMAIN 5B"/>
    <property type="match status" value="1"/>
</dbReference>
<dbReference type="InterPro" id="IPR019775">
    <property type="entry name" value="WD40_repeat_CS"/>
</dbReference>
<feature type="repeat" description="WD" evidence="3">
    <location>
        <begin position="679"/>
        <end position="720"/>
    </location>
</feature>
<keyword evidence="1 3" id="KW-0853">WD repeat</keyword>
<protein>
    <submittedName>
        <fullName evidence="4">Uncharacterized protein</fullName>
    </submittedName>
</protein>
<dbReference type="PROSITE" id="PS00678">
    <property type="entry name" value="WD_REPEATS_1"/>
    <property type="match status" value="5"/>
</dbReference>
<accession>A0A8H3EBH5</accession>
<dbReference type="InterPro" id="IPR036322">
    <property type="entry name" value="WD40_repeat_dom_sf"/>
</dbReference>
<dbReference type="GO" id="GO:1990234">
    <property type="term" value="C:transferase complex"/>
    <property type="evidence" value="ECO:0007669"/>
    <property type="project" value="UniProtKB-ARBA"/>
</dbReference>
<feature type="repeat" description="WD" evidence="3">
    <location>
        <begin position="945"/>
        <end position="986"/>
    </location>
</feature>
<dbReference type="PANTHER" id="PTHR22847">
    <property type="entry name" value="WD40 REPEAT PROTEIN"/>
    <property type="match status" value="1"/>
</dbReference>
<organism evidence="4 5">
    <name type="scientific">Rhizoctonia solani</name>
    <dbReference type="NCBI Taxonomy" id="456999"/>
    <lineage>
        <taxon>Eukaryota</taxon>
        <taxon>Fungi</taxon>
        <taxon>Dikarya</taxon>
        <taxon>Basidiomycota</taxon>
        <taxon>Agaricomycotina</taxon>
        <taxon>Agaricomycetes</taxon>
        <taxon>Cantharellales</taxon>
        <taxon>Ceratobasidiaceae</taxon>
        <taxon>Rhizoctonia</taxon>
    </lineage>
</organism>
<dbReference type="PRINTS" id="PR00320">
    <property type="entry name" value="GPROTEINBRPT"/>
</dbReference>
<dbReference type="AlphaFoldDB" id="A0A8H3EBH5"/>
<dbReference type="Proteomes" id="UP000663827">
    <property type="component" value="Unassembled WGS sequence"/>
</dbReference>
<feature type="non-terminal residue" evidence="4">
    <location>
        <position position="1113"/>
    </location>
</feature>
<dbReference type="InterPro" id="IPR001680">
    <property type="entry name" value="WD40_rpt"/>
</dbReference>
<evidence type="ECO:0000256" key="1">
    <source>
        <dbReference type="ARBA" id="ARBA00022574"/>
    </source>
</evidence>
<feature type="repeat" description="WD" evidence="3">
    <location>
        <begin position="510"/>
        <end position="551"/>
    </location>
</feature>
<comment type="caution">
    <text evidence="4">The sequence shown here is derived from an EMBL/GenBank/DDBJ whole genome shotgun (WGS) entry which is preliminary data.</text>
</comment>
<feature type="repeat" description="WD" evidence="3">
    <location>
        <begin position="638"/>
        <end position="679"/>
    </location>
</feature>
<dbReference type="Pfam" id="PF00400">
    <property type="entry name" value="WD40"/>
    <property type="match status" value="13"/>
</dbReference>
<feature type="repeat" description="WD" evidence="3">
    <location>
        <begin position="467"/>
        <end position="508"/>
    </location>
</feature>
<dbReference type="EMBL" id="CAJNJQ010006442">
    <property type="protein sequence ID" value="CAE7228358.1"/>
    <property type="molecule type" value="Genomic_DNA"/>
</dbReference>
<name>A0A8H3EBH5_9AGAM</name>
<evidence type="ECO:0000256" key="3">
    <source>
        <dbReference type="PROSITE-ProRule" id="PRU00221"/>
    </source>
</evidence>
<reference evidence="4" key="1">
    <citation type="submission" date="2021-01" db="EMBL/GenBank/DDBJ databases">
        <authorList>
            <person name="Kaushik A."/>
        </authorList>
    </citation>
    <scope>NUCLEOTIDE SEQUENCE</scope>
    <source>
        <strain evidence="4">AG5</strain>
    </source>
</reference>
<dbReference type="SMART" id="SM00320">
    <property type="entry name" value="WD40"/>
    <property type="match status" value="14"/>
</dbReference>
<feature type="repeat" description="WD" evidence="3">
    <location>
        <begin position="987"/>
        <end position="1019"/>
    </location>
</feature>
<evidence type="ECO:0000313" key="4">
    <source>
        <dbReference type="EMBL" id="CAE7228358.1"/>
    </source>
</evidence>
<keyword evidence="2" id="KW-0677">Repeat</keyword>
<evidence type="ECO:0000256" key="2">
    <source>
        <dbReference type="ARBA" id="ARBA00022737"/>
    </source>
</evidence>
<proteinExistence type="predicted"/>
<sequence>DALDECDDSSGVEQILQVLLEHASKLPVKFLISSRPEYHIRQKIQESPQLILHELDHTMVKADIATYLRAELAQKSIPVADGQIVALVERAGALFIYAATVIRYIKGGDSSERLKTVLKAPSVGQGPTNKTKEIDRLYETVLVSALDNEDLEDPEKEQMELVLHTVICAQEPLTVDALSGLLKLERTQVLAALKPLWSVLHVSESSAAHRVSILHASFPDYMLDSNRSKQFACNSRIHNGKLADLCLRRIRCNPSQFNICNLESSYKLDEDVPDLAEKVEHTISMDLSYACQYWAVHLELSGTSEGRDAELYDFLSKRLLFWMEVLNLTKQIEKGVKQIGKVIFWLQARECSESTINLARDARRFVTMFATSPVSQSTPHIYASMLASWPDHQPISNHYARQTVDLVRIDGIETTERQIGLLSSIPVGCMVNCVAYSPNGKLIAAGTSHSGIIIWDAASCRMTIDAIKGHTDHIRAIAFSPDSTQICSGSYDKTLRVWNVQNGQLVAGPLKGHASRIWSVHYSPDGRWLASGSRDGSVCIWNTSGWQQIRKSIMDPIGKVFSVAFSPDGSIIAASSDSLIHLLDPSSGQPIGEPLKRHTDHIWSLAFLPDGKYLISGSDDCTICIWEVATGQLAFDPLREHLRPVYNVAASPDGNFFVSTAVDDTIRIWDTKSRQSRSSFRNTGTVRSIMFSPDGSNLVSGSRDGYVRIWEVQNASKTRSTHNQFEGHNNWVKSVIFSPCGTSIISGSSDMTVRVWDFQSKNLIFSLPKGHNDRILSVGVTTEGDHIFSISSDRIVYVWRRQTGELEYTLGPIETDGDYDRIYHEEWPAAFIFNSRRVVCGSKSGRIYMWEDNKLSFSSAEHHVPVTSIAFAPDGKLFASSYQDGALMIWNTSTGQRMFGPLTGHSARINCIVFSPDGTRIASGSDDRTIQLCGSFTGIPEGYLLLRHSAPVRSVAFSPSGDHLVSGSVDMLLHVWDLVVGHSIAVFKGHTDVVLSVGFSPDGTQIVSSSGDMTIRLWNAPEATTPQHRTINEVAKGAARSETHGEPTFEWELDTDGWVRHTEHQLLLWVPLDLRSVLLSQQNSSLISRQGCIKLNFFGAKIGDDWKQCYNAL</sequence>
<dbReference type="PROSITE" id="PS50294">
    <property type="entry name" value="WD_REPEATS_REGION"/>
    <property type="match status" value="10"/>
</dbReference>